<sequence length="51" mass="5673">MPFRIDAKRIYWSPVPNATSSLAAKTTIQLTLACAHPSDDNRRFANNSHST</sequence>
<gene>
    <name evidence="1" type="ordered locus">RB5474</name>
</gene>
<dbReference type="EMBL" id="BX294142">
    <property type="protein sequence ID" value="CAD74261.1"/>
    <property type="molecule type" value="Genomic_DNA"/>
</dbReference>
<name>Q7URS7_RHOBA</name>
<evidence type="ECO:0000313" key="2">
    <source>
        <dbReference type="Proteomes" id="UP000001025"/>
    </source>
</evidence>
<reference evidence="1 2" key="1">
    <citation type="journal article" date="2003" name="Proc. Natl. Acad. Sci. U.S.A.">
        <title>Complete genome sequence of the marine planctomycete Pirellula sp. strain 1.</title>
        <authorList>
            <person name="Gloeckner F.O."/>
            <person name="Kube M."/>
            <person name="Bauer M."/>
            <person name="Teeling H."/>
            <person name="Lombardot T."/>
            <person name="Ludwig W."/>
            <person name="Gade D."/>
            <person name="Beck A."/>
            <person name="Borzym K."/>
            <person name="Heitmann K."/>
            <person name="Rabus R."/>
            <person name="Schlesner H."/>
            <person name="Amann R."/>
            <person name="Reinhardt R."/>
        </authorList>
    </citation>
    <scope>NUCLEOTIDE SEQUENCE [LARGE SCALE GENOMIC DNA]</scope>
    <source>
        <strain evidence="2">DSM 10527 / NCIMB 13988 / SH1</strain>
    </source>
</reference>
<dbReference type="HOGENOM" id="CLU_3103145_0_0_0"/>
<dbReference type="KEGG" id="rba:RB5474"/>
<keyword evidence="2" id="KW-1185">Reference proteome</keyword>
<dbReference type="Proteomes" id="UP000001025">
    <property type="component" value="Chromosome"/>
</dbReference>
<protein>
    <submittedName>
        <fullName evidence="1">Uncharacterized protein</fullName>
    </submittedName>
</protein>
<dbReference type="InParanoid" id="Q7URS7"/>
<accession>Q7URS7</accession>
<dbReference type="AlphaFoldDB" id="Q7URS7"/>
<dbReference type="STRING" id="243090.RB5474"/>
<organism evidence="1 2">
    <name type="scientific">Rhodopirellula baltica (strain DSM 10527 / NCIMB 13988 / SH1)</name>
    <dbReference type="NCBI Taxonomy" id="243090"/>
    <lineage>
        <taxon>Bacteria</taxon>
        <taxon>Pseudomonadati</taxon>
        <taxon>Planctomycetota</taxon>
        <taxon>Planctomycetia</taxon>
        <taxon>Pirellulales</taxon>
        <taxon>Pirellulaceae</taxon>
        <taxon>Rhodopirellula</taxon>
    </lineage>
</organism>
<proteinExistence type="predicted"/>
<evidence type="ECO:0000313" key="1">
    <source>
        <dbReference type="EMBL" id="CAD74261.1"/>
    </source>
</evidence>
<dbReference type="EnsemblBacteria" id="CAD74261">
    <property type="protein sequence ID" value="CAD74261"/>
    <property type="gene ID" value="RB5474"/>
</dbReference>